<evidence type="ECO:0008006" key="3">
    <source>
        <dbReference type="Google" id="ProtNLM"/>
    </source>
</evidence>
<evidence type="ECO:0000313" key="1">
    <source>
        <dbReference type="EMBL" id="CAF9926847.1"/>
    </source>
</evidence>
<proteinExistence type="predicted"/>
<dbReference type="InterPro" id="IPR032675">
    <property type="entry name" value="LRR_dom_sf"/>
</dbReference>
<protein>
    <recommendedName>
        <fullName evidence="3">F-box domain-containing protein</fullName>
    </recommendedName>
</protein>
<evidence type="ECO:0000313" key="2">
    <source>
        <dbReference type="Proteomes" id="UP000664521"/>
    </source>
</evidence>
<organism evidence="1 2">
    <name type="scientific">Heterodermia speciosa</name>
    <dbReference type="NCBI Taxonomy" id="116794"/>
    <lineage>
        <taxon>Eukaryota</taxon>
        <taxon>Fungi</taxon>
        <taxon>Dikarya</taxon>
        <taxon>Ascomycota</taxon>
        <taxon>Pezizomycotina</taxon>
        <taxon>Lecanoromycetes</taxon>
        <taxon>OSLEUM clade</taxon>
        <taxon>Lecanoromycetidae</taxon>
        <taxon>Caliciales</taxon>
        <taxon>Physciaceae</taxon>
        <taxon>Heterodermia</taxon>
    </lineage>
</organism>
<dbReference type="SUPFAM" id="SSF52047">
    <property type="entry name" value="RNI-like"/>
    <property type="match status" value="1"/>
</dbReference>
<dbReference type="AlphaFoldDB" id="A0A8H3FKN9"/>
<accession>A0A8H3FKN9</accession>
<name>A0A8H3FKN9_9LECA</name>
<keyword evidence="2" id="KW-1185">Reference proteome</keyword>
<dbReference type="EMBL" id="CAJPDS010000043">
    <property type="protein sequence ID" value="CAF9926847.1"/>
    <property type="molecule type" value="Genomic_DNA"/>
</dbReference>
<dbReference type="Gene3D" id="3.80.10.10">
    <property type="entry name" value="Ribonuclease Inhibitor"/>
    <property type="match status" value="1"/>
</dbReference>
<reference evidence="1" key="1">
    <citation type="submission" date="2021-03" db="EMBL/GenBank/DDBJ databases">
        <authorList>
            <person name="Tagirdzhanova G."/>
        </authorList>
    </citation>
    <scope>NUCLEOTIDE SEQUENCE</scope>
</reference>
<comment type="caution">
    <text evidence="1">The sequence shown here is derived from an EMBL/GenBank/DDBJ whole genome shotgun (WGS) entry which is preliminary data.</text>
</comment>
<gene>
    <name evidence="1" type="ORF">HETSPECPRED_006435</name>
</gene>
<dbReference type="Proteomes" id="UP000664521">
    <property type="component" value="Unassembled WGS sequence"/>
</dbReference>
<sequence length="364" mass="41965">MPSIESLPLELLLEIVNWVDKSNDVHGDTLRSPQVKDLGNLRRTCKELSKVAAVPLFHTAEEWTVDDSREIEEAKEALERLDFQRQMETEALDIAMLSEAFSKLPKLVTLCFEYTDCSPGSWDLAEMGFEVYNPGIPWRCHVFQTFLQALARAECKPQRILWHNQGPYDADVNEALPIWAFNDLNLLMDQEQMSRLLSNLRVLDIQRTWFNWPEVFALDDILPDCALGNFVELCPRLEELCISFGFIHNGCTNRHLMGRKPHKNLRKLTFGNMSIDLDELIQCLVRNKSLELLSLENVTLASGGWPTFLNRLRGIPLRRLRSLDLLDLRTSSREGEILGWLNNEQDLLDYIHGKTQTNPYMIPI</sequence>